<evidence type="ECO:0000259" key="1">
    <source>
        <dbReference type="PROSITE" id="PS50093"/>
    </source>
</evidence>
<dbReference type="AlphaFoldDB" id="A0A8A4TCP9"/>
<proteinExistence type="predicted"/>
<reference evidence="2" key="1">
    <citation type="submission" date="2021-03" db="EMBL/GenBank/DDBJ databases">
        <title>Acanthopleuribacteraceae sp. M133.</title>
        <authorList>
            <person name="Wang G."/>
        </authorList>
    </citation>
    <scope>NUCLEOTIDE SEQUENCE</scope>
    <source>
        <strain evidence="2">M133</strain>
    </source>
</reference>
<gene>
    <name evidence="2" type="ORF">J3U87_19170</name>
</gene>
<dbReference type="SUPFAM" id="SSF49299">
    <property type="entry name" value="PKD domain"/>
    <property type="match status" value="2"/>
</dbReference>
<sequence length="1278" mass="139771">MLKWFDRCTVLVSTILWGLLCSLPIQAQTELPWASFTGGAGDFAYMANPDETVFFEINGRNAENLGYQWDFGNGQTGTGEAPTTTYAEPGIYQVTLTVSNDQGQTGTPFRRWLFVHDPRIVANAQEIPPWPFFNRPANGATFALGEEISFQGHGFDAQDDGVTLYWDFGDGNLLSGQTEPTHSYGDAGVWFPNLFAVDSKGNIQSNLSFVAIQVYEGRKPPNGVIVAPVANNATTGDYEIQVGGQVTLRGRVEAESDLGEITSYWNILDNDNGVWFMLDGSEPPAQTWEAGYYSAFFHTAAAEDENLRDEIVDTVNIWVRDTNRPPQNVSIVEPNFDHNILLGSELGLSGVADDLDGDELCFKWEVDRYPWGSEPPLRWEQPFVDNMALDRAGLYRISLQVEDSFGAATFALTRFVQVLDPEAVCEVPHPVFQPISPADTTLSGPVGVTFNFEIGFLPQEGQVIEDVFWDFSDGREIAGSRLDPVGFSEPGWYPIRVFARDQCGLWSFGEMYSLFVFGDNIPPEATIAEPSCNVRDERNQCVFAVPVGQPVTIRGTPSDADGQLPLSSVWWIDGTFYDIGETPPPFTFTEAGEHLIEYFVTDAGGVGNTFPSQTVVRVIDPSLEPDSRIVFPDGDITVAPGDALTFEGFGEDPNGLALTYEWDFGTAANIQRAVGSYVSGISFANSSPPGQPYVVSLKATTPFTAETTAATVRVTVQTFEDGNFEPNDGLDNAAELQQGNYDNLRLSDGDDLDVFRFAVNQSERNLRVQIRTEDDLPATVTLYRLEGETYVPVRDPQSSEDALVVQDVEPGAYAVSIAPVNDAKRRMNLSYGLTINTLQPSLYLPFLVEDGNLASSIGLINPSGQPTQVNLQGLDAQGIVITTISLRMEAGAHMYTQAADLFGGDADAPAARDIKWVRVSAETRLVGYTSSESEDDTRLMSTGGLRSLSPGITVPHIADPNNGWYTRAIIVNAGEVDSPLRFRAPDLDWQVAELAKTNSQTDFRFDQRLAGPLPGWGEFETTNGEAGLAGIEVFGRTDQQREMAGIEMINTRRENPNFAYQGDEIYFTHIARDTINWWTGISLINVGASTANFNLVGYDNDGQVKIRLDNQSLPAGGKLLKTARDLFGEVQVDWLKVEADGGLAGFELFGDHGLNRLAGFQAATALTDRLYFPHVSFEDGRQWTGISLLNVAPVAVDIQISAYDANGQLLVRTSRQLGPNTKWVAVAQDLFAPETLPAAARYLRVDANQKSICGFELFGTLTDTGLGEQLAGLAAIPF</sequence>
<dbReference type="InterPro" id="IPR022409">
    <property type="entry name" value="PKD/Chitinase_dom"/>
</dbReference>
<name>A0A8A4TCP9_SULCO</name>
<evidence type="ECO:0000313" key="2">
    <source>
        <dbReference type="EMBL" id="QTD47716.1"/>
    </source>
</evidence>
<dbReference type="RefSeq" id="WP_237377382.1">
    <property type="nucleotide sequence ID" value="NZ_CP071793.1"/>
</dbReference>
<dbReference type="InterPro" id="IPR035986">
    <property type="entry name" value="PKD_dom_sf"/>
</dbReference>
<keyword evidence="3" id="KW-1185">Reference proteome</keyword>
<dbReference type="Gene3D" id="2.60.40.10">
    <property type="entry name" value="Immunoglobulins"/>
    <property type="match status" value="3"/>
</dbReference>
<dbReference type="Proteomes" id="UP000663929">
    <property type="component" value="Chromosome"/>
</dbReference>
<feature type="domain" description="PKD" evidence="1">
    <location>
        <begin position="51"/>
        <end position="107"/>
    </location>
</feature>
<dbReference type="Gene3D" id="2.60.120.380">
    <property type="match status" value="1"/>
</dbReference>
<accession>A0A8A4TCP9</accession>
<dbReference type="InterPro" id="IPR013783">
    <property type="entry name" value="Ig-like_fold"/>
</dbReference>
<dbReference type="Pfam" id="PF18911">
    <property type="entry name" value="PKD_4"/>
    <property type="match status" value="2"/>
</dbReference>
<protein>
    <submittedName>
        <fullName evidence="2">PKD domain-containing protein</fullName>
    </submittedName>
</protein>
<dbReference type="SMART" id="SM00089">
    <property type="entry name" value="PKD"/>
    <property type="match status" value="3"/>
</dbReference>
<dbReference type="EMBL" id="CP071793">
    <property type="protein sequence ID" value="QTD47716.1"/>
    <property type="molecule type" value="Genomic_DNA"/>
</dbReference>
<organism evidence="2 3">
    <name type="scientific">Sulfidibacter corallicola</name>
    <dbReference type="NCBI Taxonomy" id="2818388"/>
    <lineage>
        <taxon>Bacteria</taxon>
        <taxon>Pseudomonadati</taxon>
        <taxon>Acidobacteriota</taxon>
        <taxon>Holophagae</taxon>
        <taxon>Acanthopleuribacterales</taxon>
        <taxon>Acanthopleuribacteraceae</taxon>
        <taxon>Sulfidibacter</taxon>
    </lineage>
</organism>
<evidence type="ECO:0000313" key="3">
    <source>
        <dbReference type="Proteomes" id="UP000663929"/>
    </source>
</evidence>
<dbReference type="PROSITE" id="PS50093">
    <property type="entry name" value="PKD"/>
    <property type="match status" value="2"/>
</dbReference>
<dbReference type="CDD" id="cd00146">
    <property type="entry name" value="PKD"/>
    <property type="match status" value="2"/>
</dbReference>
<dbReference type="KEGG" id="scor:J3U87_19170"/>
<dbReference type="InterPro" id="IPR000601">
    <property type="entry name" value="PKD_dom"/>
</dbReference>
<feature type="domain" description="PKD" evidence="1">
    <location>
        <begin position="131"/>
        <end position="214"/>
    </location>
</feature>